<dbReference type="InterPro" id="IPR003448">
    <property type="entry name" value="Mopterin_biosynth_MoaE"/>
</dbReference>
<name>A0ABU2JKK3_9ACTN</name>
<dbReference type="CDD" id="cd00756">
    <property type="entry name" value="MoaE"/>
    <property type="match status" value="1"/>
</dbReference>
<gene>
    <name evidence="1" type="ORF">RM844_04270</name>
</gene>
<dbReference type="SUPFAM" id="SSF54690">
    <property type="entry name" value="Molybdopterin synthase subunit MoaE"/>
    <property type="match status" value="1"/>
</dbReference>
<evidence type="ECO:0000313" key="1">
    <source>
        <dbReference type="EMBL" id="MDT0265505.1"/>
    </source>
</evidence>
<dbReference type="Proteomes" id="UP001183410">
    <property type="component" value="Unassembled WGS sequence"/>
</dbReference>
<reference evidence="2" key="1">
    <citation type="submission" date="2023-07" db="EMBL/GenBank/DDBJ databases">
        <title>30 novel species of actinomycetes from the DSMZ collection.</title>
        <authorList>
            <person name="Nouioui I."/>
        </authorList>
    </citation>
    <scope>NUCLEOTIDE SEQUENCE [LARGE SCALE GENOMIC DNA]</scope>
    <source>
        <strain evidence="2">DSM 44915</strain>
    </source>
</reference>
<organism evidence="1 2">
    <name type="scientific">Streptomyces chisholmiae</name>
    <dbReference type="NCBI Taxonomy" id="3075540"/>
    <lineage>
        <taxon>Bacteria</taxon>
        <taxon>Bacillati</taxon>
        <taxon>Actinomycetota</taxon>
        <taxon>Actinomycetes</taxon>
        <taxon>Kitasatosporales</taxon>
        <taxon>Streptomycetaceae</taxon>
        <taxon>Streptomyces</taxon>
    </lineage>
</organism>
<evidence type="ECO:0000313" key="2">
    <source>
        <dbReference type="Proteomes" id="UP001183410"/>
    </source>
</evidence>
<protein>
    <submittedName>
        <fullName evidence="1">Molybdenum cofactor biosynthesis protein MoaE</fullName>
    </submittedName>
</protein>
<sequence length="155" mass="15981">MTTVDPIRLVDLRETPLSVDEVRAAVADDAAGGTVLFVGSVRDHDGPAAAVTSLEYSAHPTAGAELRRVAADVVAAFPGCAVAATHRLGPLAVGDLAVVVAVSAAHRDAAFRASRLLIDELKSRVPIWKHQRFADGTEEWVGAGAGRPAGTTPVA</sequence>
<dbReference type="Pfam" id="PF02391">
    <property type="entry name" value="MoaE"/>
    <property type="match status" value="1"/>
</dbReference>
<dbReference type="PANTHER" id="PTHR23404">
    <property type="entry name" value="MOLYBDOPTERIN SYNTHASE RELATED"/>
    <property type="match status" value="1"/>
</dbReference>
<comment type="caution">
    <text evidence="1">The sequence shown here is derived from an EMBL/GenBank/DDBJ whole genome shotgun (WGS) entry which is preliminary data.</text>
</comment>
<accession>A0ABU2JKK3</accession>
<dbReference type="InterPro" id="IPR036563">
    <property type="entry name" value="MoaE_sf"/>
</dbReference>
<dbReference type="Gene3D" id="3.90.1170.40">
    <property type="entry name" value="Molybdopterin biosynthesis MoaE subunit"/>
    <property type="match status" value="1"/>
</dbReference>
<proteinExistence type="predicted"/>
<dbReference type="EMBL" id="JAVREO010000002">
    <property type="protein sequence ID" value="MDT0265505.1"/>
    <property type="molecule type" value="Genomic_DNA"/>
</dbReference>
<keyword evidence="2" id="KW-1185">Reference proteome</keyword>